<proteinExistence type="predicted"/>
<reference evidence="2 3" key="1">
    <citation type="submission" date="2020-04" db="EMBL/GenBank/DDBJ databases">
        <title>Genome sequence of Streptomyces galbus strain I339.</title>
        <authorList>
            <person name="Silva E.A.N."/>
            <person name="Merces M."/>
            <person name="Castelo Branco A.P.O.T."/>
            <person name="Vasconcelos P.C."/>
            <person name="Costa N.P."/>
            <person name="Marinho G.C.S."/>
            <person name="Oliveira C.J.B."/>
            <person name="Araujo D."/>
            <person name="Rodrigues Junior V.S."/>
            <person name="Almeida R."/>
            <person name="Silva Filho U.R."/>
            <person name="Andrade A.S.A."/>
            <person name="Cibulski S.P."/>
        </authorList>
    </citation>
    <scope>NUCLEOTIDE SEQUENCE [LARGE SCALE GENOMIC DNA]</scope>
    <source>
        <strain evidence="2 3">I339</strain>
    </source>
</reference>
<dbReference type="Pfam" id="PF07883">
    <property type="entry name" value="Cupin_2"/>
    <property type="match status" value="1"/>
</dbReference>
<sequence>MHERREEAFRVLEGELSLDVDDRTFTLGAGEYAVVPRGAAHRPYNGPVEVRFRFITSPALDGFFAEMAELNAATGGRPPTQALRELGARWDCVFTALPDGGTATRMVNEER</sequence>
<dbReference type="InterPro" id="IPR014710">
    <property type="entry name" value="RmlC-like_jellyroll"/>
</dbReference>
<evidence type="ECO:0000313" key="2">
    <source>
        <dbReference type="EMBL" id="NKQ25262.1"/>
    </source>
</evidence>
<dbReference type="SUPFAM" id="SSF51182">
    <property type="entry name" value="RmlC-like cupins"/>
    <property type="match status" value="1"/>
</dbReference>
<protein>
    <submittedName>
        <fullName evidence="2">Cupin domain-containing protein</fullName>
    </submittedName>
</protein>
<dbReference type="RefSeq" id="WP_168373602.1">
    <property type="nucleotide sequence ID" value="NZ_JAAXMD010000093.1"/>
</dbReference>
<keyword evidence="3" id="KW-1185">Reference proteome</keyword>
<dbReference type="InterPro" id="IPR013096">
    <property type="entry name" value="Cupin_2"/>
</dbReference>
<dbReference type="InterPro" id="IPR011051">
    <property type="entry name" value="RmlC_Cupin_sf"/>
</dbReference>
<dbReference type="EMBL" id="JAAXMD010000093">
    <property type="protein sequence ID" value="NKQ25262.1"/>
    <property type="molecule type" value="Genomic_DNA"/>
</dbReference>
<name>A0ABX1IM39_STRGB</name>
<accession>A0ABX1IM39</accession>
<dbReference type="Proteomes" id="UP000744032">
    <property type="component" value="Unassembled WGS sequence"/>
</dbReference>
<evidence type="ECO:0000259" key="1">
    <source>
        <dbReference type="Pfam" id="PF07883"/>
    </source>
</evidence>
<comment type="caution">
    <text evidence="2">The sequence shown here is derived from an EMBL/GenBank/DDBJ whole genome shotgun (WGS) entry which is preliminary data.</text>
</comment>
<dbReference type="Gene3D" id="2.60.120.10">
    <property type="entry name" value="Jelly Rolls"/>
    <property type="match status" value="1"/>
</dbReference>
<organism evidence="2 3">
    <name type="scientific">Streptomyces galbus</name>
    <dbReference type="NCBI Taxonomy" id="33898"/>
    <lineage>
        <taxon>Bacteria</taxon>
        <taxon>Bacillati</taxon>
        <taxon>Actinomycetota</taxon>
        <taxon>Actinomycetes</taxon>
        <taxon>Kitasatosporales</taxon>
        <taxon>Streptomycetaceae</taxon>
        <taxon>Streptomyces</taxon>
    </lineage>
</organism>
<evidence type="ECO:0000313" key="3">
    <source>
        <dbReference type="Proteomes" id="UP000744032"/>
    </source>
</evidence>
<gene>
    <name evidence="2" type="ORF">HF200_12585</name>
</gene>
<feature type="domain" description="Cupin type-2" evidence="1">
    <location>
        <begin position="2"/>
        <end position="45"/>
    </location>
</feature>